<evidence type="ECO:0000313" key="2">
    <source>
        <dbReference type="EMBL" id="NYE69276.1"/>
    </source>
</evidence>
<feature type="transmembrane region" description="Helical" evidence="1">
    <location>
        <begin position="148"/>
        <end position="172"/>
    </location>
</feature>
<feature type="transmembrane region" description="Helical" evidence="1">
    <location>
        <begin position="112"/>
        <end position="136"/>
    </location>
</feature>
<protein>
    <submittedName>
        <fullName evidence="2">Putative membrane protein YesL</fullName>
    </submittedName>
</protein>
<feature type="transmembrane region" description="Helical" evidence="1">
    <location>
        <begin position="178"/>
        <end position="200"/>
    </location>
</feature>
<dbReference type="Pfam" id="PF04854">
    <property type="entry name" value="DUF624"/>
    <property type="match status" value="1"/>
</dbReference>
<keyword evidence="1" id="KW-1133">Transmembrane helix</keyword>
<accession>A0A7Y9I3F6</accession>
<feature type="transmembrane region" description="Helical" evidence="1">
    <location>
        <begin position="33"/>
        <end position="55"/>
    </location>
</feature>
<name>A0A7Y9I3F6_9ACTN</name>
<keyword evidence="3" id="KW-1185">Reference proteome</keyword>
<sequence length="209" mass="21568">MITAATARPGRTRRSWSSALLGGLGYLAHPVQAGAALLLLGLGVITWLPAAAAAAHALHRWRSDDDQACFTETFRAFPRYWRRLWGLGVVAAAGAALLIANLSFLYGRGGPAPILLLAQLGLIAVAVPYLLAVAVVAARAPDQATRDWLRVAAWFAFGSAARGTALLGAAVATPIVSIVVPAGPLLLGATVPLLVGLIIAEHTAKTSTA</sequence>
<dbReference type="EMBL" id="JACCBU010000001">
    <property type="protein sequence ID" value="NYE69276.1"/>
    <property type="molecule type" value="Genomic_DNA"/>
</dbReference>
<dbReference type="AlphaFoldDB" id="A0A7Y9I3F6"/>
<feature type="transmembrane region" description="Helical" evidence="1">
    <location>
        <begin position="84"/>
        <end position="106"/>
    </location>
</feature>
<keyword evidence="1" id="KW-0472">Membrane</keyword>
<proteinExistence type="predicted"/>
<dbReference type="InterPro" id="IPR006938">
    <property type="entry name" value="DUF624"/>
</dbReference>
<reference evidence="2 3" key="1">
    <citation type="submission" date="2020-07" db="EMBL/GenBank/DDBJ databases">
        <title>Sequencing the genomes of 1000 actinobacteria strains.</title>
        <authorList>
            <person name="Klenk H.-P."/>
        </authorList>
    </citation>
    <scope>NUCLEOTIDE SEQUENCE [LARGE SCALE GENOMIC DNA]</scope>
    <source>
        <strain evidence="2 3">DSM 22083</strain>
    </source>
</reference>
<evidence type="ECO:0000256" key="1">
    <source>
        <dbReference type="SAM" id="Phobius"/>
    </source>
</evidence>
<dbReference type="RefSeq" id="WP_179748023.1">
    <property type="nucleotide sequence ID" value="NZ_JACCBU010000001.1"/>
</dbReference>
<organism evidence="2 3">
    <name type="scientific">Microlunatus parietis</name>
    <dbReference type="NCBI Taxonomy" id="682979"/>
    <lineage>
        <taxon>Bacteria</taxon>
        <taxon>Bacillati</taxon>
        <taxon>Actinomycetota</taxon>
        <taxon>Actinomycetes</taxon>
        <taxon>Propionibacteriales</taxon>
        <taxon>Propionibacteriaceae</taxon>
        <taxon>Microlunatus</taxon>
    </lineage>
</organism>
<gene>
    <name evidence="2" type="ORF">BKA15_000605</name>
</gene>
<comment type="caution">
    <text evidence="2">The sequence shown here is derived from an EMBL/GenBank/DDBJ whole genome shotgun (WGS) entry which is preliminary data.</text>
</comment>
<dbReference type="Proteomes" id="UP000569914">
    <property type="component" value="Unassembled WGS sequence"/>
</dbReference>
<keyword evidence="1" id="KW-0812">Transmembrane</keyword>
<evidence type="ECO:0000313" key="3">
    <source>
        <dbReference type="Proteomes" id="UP000569914"/>
    </source>
</evidence>